<dbReference type="PROSITE" id="PS51746">
    <property type="entry name" value="PPM_2"/>
    <property type="match status" value="1"/>
</dbReference>
<dbReference type="Proteomes" id="UP000198892">
    <property type="component" value="Unassembled WGS sequence"/>
</dbReference>
<dbReference type="SUPFAM" id="SSF81606">
    <property type="entry name" value="PP2C-like"/>
    <property type="match status" value="1"/>
</dbReference>
<keyword evidence="6" id="KW-0464">Manganese</keyword>
<evidence type="ECO:0000256" key="1">
    <source>
        <dbReference type="ARBA" id="ARBA00001936"/>
    </source>
</evidence>
<dbReference type="Gene3D" id="3.60.40.10">
    <property type="entry name" value="PPM-type phosphatase domain"/>
    <property type="match status" value="1"/>
</dbReference>
<name>A0A1I5M932_9BACI</name>
<evidence type="ECO:0000313" key="10">
    <source>
        <dbReference type="EMBL" id="SFP06030.1"/>
    </source>
</evidence>
<keyword evidence="3" id="KW-0479">Metal-binding</keyword>
<dbReference type="CDD" id="cd00143">
    <property type="entry name" value="PP2Cc"/>
    <property type="match status" value="1"/>
</dbReference>
<keyword evidence="5" id="KW-0904">Protein phosphatase</keyword>
<evidence type="ECO:0000256" key="3">
    <source>
        <dbReference type="ARBA" id="ARBA00022723"/>
    </source>
</evidence>
<gene>
    <name evidence="10" type="ORF">SAMN05518683_102147</name>
</gene>
<evidence type="ECO:0000256" key="6">
    <source>
        <dbReference type="ARBA" id="ARBA00023211"/>
    </source>
</evidence>
<dbReference type="GO" id="GO:0004722">
    <property type="term" value="F:protein serine/threonine phosphatase activity"/>
    <property type="evidence" value="ECO:0007669"/>
    <property type="project" value="UniProtKB-EC"/>
</dbReference>
<keyword evidence="4" id="KW-0378">Hydrolase</keyword>
<dbReference type="STRING" id="1884432.SAMN05518683_102147"/>
<comment type="cofactor">
    <cofactor evidence="1">
        <name>Mn(2+)</name>
        <dbReference type="ChEBI" id="CHEBI:29035"/>
    </cofactor>
</comment>
<sequence length="254" mass="28089">MRHPVDKVYVTDTGIVREHNEDDGGIFTNEAGDYLAVVADGMGGHQAGDVASRMTVNLLRSVWEPIHQSFSVEEAEHWLKEQIRDVNRRVYEQAASDQKMAGMGTTVVAAMCMRSFTVIAHVGDSRAYQLSEYELNLITEDHSLVNELKKSGQLTEEEANDHPRKNVLMRAVGTEENVDIETASVQWQAGEGLLLCSDGLTNKLNADNIQEHLQAPGSLHERAVSLIHTAKERGGEDNITLAVILQSSLEKEVE</sequence>
<organism evidence="10 11">
    <name type="scientific">Salibacterium halotolerans</name>
    <dbReference type="NCBI Taxonomy" id="1884432"/>
    <lineage>
        <taxon>Bacteria</taxon>
        <taxon>Bacillati</taxon>
        <taxon>Bacillota</taxon>
        <taxon>Bacilli</taxon>
        <taxon>Bacillales</taxon>
        <taxon>Bacillaceae</taxon>
    </lineage>
</organism>
<proteinExistence type="predicted"/>
<accession>A0A1I5M932</accession>
<dbReference type="EC" id="3.1.3.16" evidence="2"/>
<dbReference type="EMBL" id="FOXD01000002">
    <property type="protein sequence ID" value="SFP06030.1"/>
    <property type="molecule type" value="Genomic_DNA"/>
</dbReference>
<keyword evidence="11" id="KW-1185">Reference proteome</keyword>
<evidence type="ECO:0000256" key="4">
    <source>
        <dbReference type="ARBA" id="ARBA00022801"/>
    </source>
</evidence>
<evidence type="ECO:0000313" key="11">
    <source>
        <dbReference type="Proteomes" id="UP000198892"/>
    </source>
</evidence>
<feature type="domain" description="PPM-type phosphatase" evidence="9">
    <location>
        <begin position="7"/>
        <end position="246"/>
    </location>
</feature>
<comment type="catalytic activity">
    <reaction evidence="8">
        <text>O-phospho-L-threonyl-[protein] + H2O = L-threonyl-[protein] + phosphate</text>
        <dbReference type="Rhea" id="RHEA:47004"/>
        <dbReference type="Rhea" id="RHEA-COMP:11060"/>
        <dbReference type="Rhea" id="RHEA-COMP:11605"/>
        <dbReference type="ChEBI" id="CHEBI:15377"/>
        <dbReference type="ChEBI" id="CHEBI:30013"/>
        <dbReference type="ChEBI" id="CHEBI:43474"/>
        <dbReference type="ChEBI" id="CHEBI:61977"/>
        <dbReference type="EC" id="3.1.3.16"/>
    </reaction>
</comment>
<evidence type="ECO:0000256" key="8">
    <source>
        <dbReference type="ARBA" id="ARBA00048336"/>
    </source>
</evidence>
<evidence type="ECO:0000256" key="5">
    <source>
        <dbReference type="ARBA" id="ARBA00022912"/>
    </source>
</evidence>
<dbReference type="InterPro" id="IPR015655">
    <property type="entry name" value="PP2C"/>
</dbReference>
<dbReference type="SMART" id="SM00331">
    <property type="entry name" value="PP2C_SIG"/>
    <property type="match status" value="1"/>
</dbReference>
<protein>
    <recommendedName>
        <fullName evidence="2">protein-serine/threonine phosphatase</fullName>
        <ecNumber evidence="2">3.1.3.16</ecNumber>
    </recommendedName>
</protein>
<dbReference type="PANTHER" id="PTHR47992">
    <property type="entry name" value="PROTEIN PHOSPHATASE"/>
    <property type="match status" value="1"/>
</dbReference>
<dbReference type="InterPro" id="IPR001932">
    <property type="entry name" value="PPM-type_phosphatase-like_dom"/>
</dbReference>
<evidence type="ECO:0000256" key="7">
    <source>
        <dbReference type="ARBA" id="ARBA00047761"/>
    </source>
</evidence>
<dbReference type="FunFam" id="3.60.40.10:FF:000002">
    <property type="entry name" value="Serine/threonine phosphatase stp"/>
    <property type="match status" value="1"/>
</dbReference>
<reference evidence="11" key="1">
    <citation type="submission" date="2016-10" db="EMBL/GenBank/DDBJ databases">
        <authorList>
            <person name="Varghese N."/>
            <person name="Submissions S."/>
        </authorList>
    </citation>
    <scope>NUCLEOTIDE SEQUENCE [LARGE SCALE GENOMIC DNA]</scope>
    <source>
        <strain evidence="11">S7</strain>
    </source>
</reference>
<dbReference type="InterPro" id="IPR036457">
    <property type="entry name" value="PPM-type-like_dom_sf"/>
</dbReference>
<evidence type="ECO:0000259" key="9">
    <source>
        <dbReference type="PROSITE" id="PS51746"/>
    </source>
</evidence>
<dbReference type="Pfam" id="PF13672">
    <property type="entry name" value="PP2C_2"/>
    <property type="match status" value="1"/>
</dbReference>
<comment type="catalytic activity">
    <reaction evidence="7">
        <text>O-phospho-L-seryl-[protein] + H2O = L-seryl-[protein] + phosphate</text>
        <dbReference type="Rhea" id="RHEA:20629"/>
        <dbReference type="Rhea" id="RHEA-COMP:9863"/>
        <dbReference type="Rhea" id="RHEA-COMP:11604"/>
        <dbReference type="ChEBI" id="CHEBI:15377"/>
        <dbReference type="ChEBI" id="CHEBI:29999"/>
        <dbReference type="ChEBI" id="CHEBI:43474"/>
        <dbReference type="ChEBI" id="CHEBI:83421"/>
        <dbReference type="EC" id="3.1.3.16"/>
    </reaction>
</comment>
<dbReference type="NCBIfam" id="NF033484">
    <property type="entry name" value="Stp1_PP2C_phos"/>
    <property type="match status" value="1"/>
</dbReference>
<dbReference type="SMART" id="SM00332">
    <property type="entry name" value="PP2Cc"/>
    <property type="match status" value="1"/>
</dbReference>
<evidence type="ECO:0000256" key="2">
    <source>
        <dbReference type="ARBA" id="ARBA00013081"/>
    </source>
</evidence>
<dbReference type="GO" id="GO:0046872">
    <property type="term" value="F:metal ion binding"/>
    <property type="evidence" value="ECO:0007669"/>
    <property type="project" value="UniProtKB-KW"/>
</dbReference>
<dbReference type="AlphaFoldDB" id="A0A1I5M932"/>